<reference evidence="1" key="1">
    <citation type="submission" date="2013-07" db="EMBL/GenBank/DDBJ databases">
        <title>The genome of Eucalyptus grandis.</title>
        <authorList>
            <person name="Schmutz J."/>
            <person name="Hayes R."/>
            <person name="Myburg A."/>
            <person name="Tuskan G."/>
            <person name="Grattapaglia D."/>
            <person name="Rokhsar D.S."/>
        </authorList>
    </citation>
    <scope>NUCLEOTIDE SEQUENCE</scope>
    <source>
        <tissue evidence="1">Leaf extractions</tissue>
    </source>
</reference>
<protein>
    <submittedName>
        <fullName evidence="1">Uncharacterized protein</fullName>
    </submittedName>
</protein>
<dbReference type="InParanoid" id="A0A059APW6"/>
<dbReference type="Gramene" id="KCW55746">
    <property type="protein sequence ID" value="KCW55746"/>
    <property type="gene ID" value="EUGRSUZ_I01577"/>
</dbReference>
<proteinExistence type="predicted"/>
<gene>
    <name evidence="1" type="ORF">EUGRSUZ_I01577</name>
</gene>
<dbReference type="EMBL" id="KK198761">
    <property type="protein sequence ID" value="KCW55746.1"/>
    <property type="molecule type" value="Genomic_DNA"/>
</dbReference>
<accession>A0A059APW6</accession>
<name>A0A059APW6_EUCGR</name>
<sequence>MKLQQKIQNLEFSPKTKFHSSSPMVCSRKLFLIISQSPFLLKEQPSVSLARPPVGWHKTVWQLPQTTTV</sequence>
<evidence type="ECO:0000313" key="1">
    <source>
        <dbReference type="EMBL" id="KCW55746.1"/>
    </source>
</evidence>
<dbReference type="AlphaFoldDB" id="A0A059APW6"/>
<organism evidence="1">
    <name type="scientific">Eucalyptus grandis</name>
    <name type="common">Flooded gum</name>
    <dbReference type="NCBI Taxonomy" id="71139"/>
    <lineage>
        <taxon>Eukaryota</taxon>
        <taxon>Viridiplantae</taxon>
        <taxon>Streptophyta</taxon>
        <taxon>Embryophyta</taxon>
        <taxon>Tracheophyta</taxon>
        <taxon>Spermatophyta</taxon>
        <taxon>Magnoliopsida</taxon>
        <taxon>eudicotyledons</taxon>
        <taxon>Gunneridae</taxon>
        <taxon>Pentapetalae</taxon>
        <taxon>rosids</taxon>
        <taxon>malvids</taxon>
        <taxon>Myrtales</taxon>
        <taxon>Myrtaceae</taxon>
        <taxon>Myrtoideae</taxon>
        <taxon>Eucalypteae</taxon>
        <taxon>Eucalyptus</taxon>
    </lineage>
</organism>